<keyword evidence="4" id="KW-0862">Zinc</keyword>
<dbReference type="Pfam" id="PF02892">
    <property type="entry name" value="zf-BED"/>
    <property type="match status" value="1"/>
</dbReference>
<dbReference type="EMBL" id="JBEUOH010000027">
    <property type="protein sequence ID" value="KAL0859592.1"/>
    <property type="molecule type" value="Genomic_DNA"/>
</dbReference>
<evidence type="ECO:0000256" key="3">
    <source>
        <dbReference type="ARBA" id="ARBA00022771"/>
    </source>
</evidence>
<dbReference type="InterPro" id="IPR008906">
    <property type="entry name" value="HATC_C_dom"/>
</dbReference>
<dbReference type="Pfam" id="PF05699">
    <property type="entry name" value="Dimer_Tnp_hAT"/>
    <property type="match status" value="1"/>
</dbReference>
<keyword evidence="2" id="KW-0479">Metal-binding</keyword>
<sequence>MNSQRKRSAIWNHFDVLDQKKSKCSYCSQVLSVSNGNVGNLNRHLKTKHPTVPLIAERQTTEPQTNADGTEAPQLPIPTTSTSAIPPAPALHRPQLTMRDFTTNAKPLTPRRSEMLDEQLIKMIAKEFHPLHIVEEVEFKKFVNMLCPGYSLPTRKTLSESILTKMFEKTYANVQLKLSAAVAVCLTIDGWTSIVNDSFVAITAHFITTTEKDIKLESVLITCIEYTDRHTSTNLCNFIKAAILEWGIEDKITAVASDNAANVTAALREGEWRHIPCFAHTLNLVVKEALTHISATVVKVKAIVEYFKRSSHAQQQLLTLQKQMNIDPLKLKQDVATRWNSTFLMLSRIVQIKNSVIAAIALLRSDLTLTDHDWSIIEAAIPILEIFYQVTEEISTEKHVSLSKVIPLCRIIFNNLRSRSQQNDIPEIIDMLGTLTREFERRFGNVENNFLCSEATILDPRFKNKGFRNPRNSERVINTLKSKIANTNRQAVPASQTPAPVPTTSTTQSSIWDEFDQEISQMTPENAVAAGIVEIDRYIQEKILDRKSNPLIWWHERKLVYPLLYKYAIKRLHLIATSVPCERIFSKAGYTLNERRTRLRTKKLSQLLFINSNTD</sequence>
<keyword evidence="6" id="KW-0238">DNA-binding</keyword>
<evidence type="ECO:0000256" key="6">
    <source>
        <dbReference type="ARBA" id="ARBA00023125"/>
    </source>
</evidence>
<evidence type="ECO:0000259" key="11">
    <source>
        <dbReference type="PROSITE" id="PS50808"/>
    </source>
</evidence>
<keyword evidence="5" id="KW-0805">Transcription regulation</keyword>
<evidence type="ECO:0000256" key="8">
    <source>
        <dbReference type="ARBA" id="ARBA00023242"/>
    </source>
</evidence>
<evidence type="ECO:0000256" key="5">
    <source>
        <dbReference type="ARBA" id="ARBA00023015"/>
    </source>
</evidence>
<evidence type="ECO:0000313" key="13">
    <source>
        <dbReference type="Proteomes" id="UP001549920"/>
    </source>
</evidence>
<evidence type="ECO:0000256" key="1">
    <source>
        <dbReference type="ARBA" id="ARBA00004123"/>
    </source>
</evidence>
<reference evidence="12 13" key="1">
    <citation type="submission" date="2024-06" db="EMBL/GenBank/DDBJ databases">
        <title>A chromosome-level genome assembly of beet webworm, Loxostege sticticalis.</title>
        <authorList>
            <person name="Zhang Y."/>
        </authorList>
    </citation>
    <scope>NUCLEOTIDE SEQUENCE [LARGE SCALE GENOMIC DNA]</scope>
    <source>
        <strain evidence="12">AQ026</strain>
        <tissue evidence="12">Whole body</tissue>
    </source>
</reference>
<evidence type="ECO:0000256" key="7">
    <source>
        <dbReference type="ARBA" id="ARBA00023163"/>
    </source>
</evidence>
<proteinExistence type="predicted"/>
<dbReference type="SUPFAM" id="SSF140996">
    <property type="entry name" value="Hermes dimerisation domain"/>
    <property type="match status" value="1"/>
</dbReference>
<dbReference type="PANTHER" id="PTHR46481:SF10">
    <property type="entry name" value="ZINC FINGER BED DOMAIN-CONTAINING PROTEIN 39"/>
    <property type="match status" value="1"/>
</dbReference>
<feature type="region of interest" description="Disordered" evidence="10">
    <location>
        <begin position="487"/>
        <end position="507"/>
    </location>
</feature>
<dbReference type="InterPro" id="IPR036236">
    <property type="entry name" value="Znf_C2H2_sf"/>
</dbReference>
<evidence type="ECO:0000256" key="2">
    <source>
        <dbReference type="ARBA" id="ARBA00022723"/>
    </source>
</evidence>
<dbReference type="Proteomes" id="UP001549920">
    <property type="component" value="Unassembled WGS sequence"/>
</dbReference>
<keyword evidence="8" id="KW-0539">Nucleus</keyword>
<evidence type="ECO:0000256" key="10">
    <source>
        <dbReference type="SAM" id="MobiDB-lite"/>
    </source>
</evidence>
<comment type="caution">
    <text evidence="12">The sequence shown here is derived from an EMBL/GenBank/DDBJ whole genome shotgun (WGS) entry which is preliminary data.</text>
</comment>
<accession>A0ABR3H462</accession>
<dbReference type="SMART" id="SM00614">
    <property type="entry name" value="ZnF_BED"/>
    <property type="match status" value="1"/>
</dbReference>
<protein>
    <recommendedName>
        <fullName evidence="11">BED-type domain-containing protein</fullName>
    </recommendedName>
</protein>
<comment type="subcellular location">
    <subcellularLocation>
        <location evidence="1">Nucleus</location>
    </subcellularLocation>
</comment>
<feature type="domain" description="BED-type" evidence="11">
    <location>
        <begin position="5"/>
        <end position="56"/>
    </location>
</feature>
<dbReference type="InterPro" id="IPR003656">
    <property type="entry name" value="Znf_BED"/>
</dbReference>
<keyword evidence="3 9" id="KW-0863">Zinc-finger</keyword>
<feature type="region of interest" description="Disordered" evidence="10">
    <location>
        <begin position="53"/>
        <end position="86"/>
    </location>
</feature>
<gene>
    <name evidence="12" type="ORF">ABMA27_010724</name>
</gene>
<evidence type="ECO:0000256" key="4">
    <source>
        <dbReference type="ARBA" id="ARBA00022833"/>
    </source>
</evidence>
<dbReference type="InterPro" id="IPR012337">
    <property type="entry name" value="RNaseH-like_sf"/>
</dbReference>
<evidence type="ECO:0000313" key="12">
    <source>
        <dbReference type="EMBL" id="KAL0859592.1"/>
    </source>
</evidence>
<name>A0ABR3H462_LOXSC</name>
<dbReference type="PANTHER" id="PTHR46481">
    <property type="entry name" value="ZINC FINGER BED DOMAIN-CONTAINING PROTEIN 4"/>
    <property type="match status" value="1"/>
</dbReference>
<dbReference type="SUPFAM" id="SSF57667">
    <property type="entry name" value="beta-beta-alpha zinc fingers"/>
    <property type="match status" value="1"/>
</dbReference>
<organism evidence="12 13">
    <name type="scientific">Loxostege sticticalis</name>
    <name type="common">Beet webworm moth</name>
    <dbReference type="NCBI Taxonomy" id="481309"/>
    <lineage>
        <taxon>Eukaryota</taxon>
        <taxon>Metazoa</taxon>
        <taxon>Ecdysozoa</taxon>
        <taxon>Arthropoda</taxon>
        <taxon>Hexapoda</taxon>
        <taxon>Insecta</taxon>
        <taxon>Pterygota</taxon>
        <taxon>Neoptera</taxon>
        <taxon>Endopterygota</taxon>
        <taxon>Lepidoptera</taxon>
        <taxon>Glossata</taxon>
        <taxon>Ditrysia</taxon>
        <taxon>Pyraloidea</taxon>
        <taxon>Crambidae</taxon>
        <taxon>Pyraustinae</taxon>
        <taxon>Loxostege</taxon>
    </lineage>
</organism>
<dbReference type="PROSITE" id="PS50808">
    <property type="entry name" value="ZF_BED"/>
    <property type="match status" value="1"/>
</dbReference>
<evidence type="ECO:0000256" key="9">
    <source>
        <dbReference type="PROSITE-ProRule" id="PRU00027"/>
    </source>
</evidence>
<keyword evidence="7" id="KW-0804">Transcription</keyword>
<dbReference type="InterPro" id="IPR052035">
    <property type="entry name" value="ZnF_BED_domain_contain"/>
</dbReference>
<dbReference type="SUPFAM" id="SSF53098">
    <property type="entry name" value="Ribonuclease H-like"/>
    <property type="match status" value="1"/>
</dbReference>
<keyword evidence="13" id="KW-1185">Reference proteome</keyword>